<evidence type="ECO:0000256" key="3">
    <source>
        <dbReference type="ARBA" id="ARBA00023015"/>
    </source>
</evidence>
<keyword evidence="7" id="KW-0808">Transferase</keyword>
<reference evidence="7" key="1">
    <citation type="submission" date="2022-09" db="EMBL/GenBank/DDBJ databases">
        <title>Tahibacter sp. nov., isolated from a fresh water.</title>
        <authorList>
            <person name="Baek J.H."/>
            <person name="Lee J.K."/>
            <person name="Kim J.M."/>
            <person name="Jeon C.O."/>
        </authorList>
    </citation>
    <scope>NUCLEOTIDE SEQUENCE</scope>
    <source>
        <strain evidence="7">W38</strain>
    </source>
</reference>
<dbReference type="InterPro" id="IPR004839">
    <property type="entry name" value="Aminotransferase_I/II_large"/>
</dbReference>
<evidence type="ECO:0000313" key="7">
    <source>
        <dbReference type="EMBL" id="UXI66544.1"/>
    </source>
</evidence>
<dbReference type="Pfam" id="PF00392">
    <property type="entry name" value="GntR"/>
    <property type="match status" value="1"/>
</dbReference>
<dbReference type="InterPro" id="IPR015424">
    <property type="entry name" value="PyrdxlP-dep_Trfase"/>
</dbReference>
<proteinExistence type="inferred from homology"/>
<evidence type="ECO:0000259" key="6">
    <source>
        <dbReference type="PROSITE" id="PS50949"/>
    </source>
</evidence>
<dbReference type="SMART" id="SM00345">
    <property type="entry name" value="HTH_GNTR"/>
    <property type="match status" value="1"/>
</dbReference>
<keyword evidence="7" id="KW-0032">Aminotransferase</keyword>
<comment type="similarity">
    <text evidence="1">In the C-terminal section; belongs to the class-I pyridoxal-phosphate-dependent aminotransferase family.</text>
</comment>
<organism evidence="7 8">
    <name type="scientific">Tahibacter amnicola</name>
    <dbReference type="NCBI Taxonomy" id="2976241"/>
    <lineage>
        <taxon>Bacteria</taxon>
        <taxon>Pseudomonadati</taxon>
        <taxon>Pseudomonadota</taxon>
        <taxon>Gammaproteobacteria</taxon>
        <taxon>Lysobacterales</taxon>
        <taxon>Rhodanobacteraceae</taxon>
        <taxon>Tahibacter</taxon>
    </lineage>
</organism>
<dbReference type="GO" id="GO:0008483">
    <property type="term" value="F:transaminase activity"/>
    <property type="evidence" value="ECO:0007669"/>
    <property type="project" value="UniProtKB-KW"/>
</dbReference>
<gene>
    <name evidence="7" type="ORF">N4264_17550</name>
</gene>
<dbReference type="InterPro" id="IPR051446">
    <property type="entry name" value="HTH_trans_reg/aminotransferase"/>
</dbReference>
<dbReference type="Gene3D" id="1.10.10.10">
    <property type="entry name" value="Winged helix-like DNA-binding domain superfamily/Winged helix DNA-binding domain"/>
    <property type="match status" value="1"/>
</dbReference>
<sequence>MDSAHGQTSHFVRVDAYPRPVGVPAYRWLYDTVKQQILDGRLTPGARLPGTRDIAAHYGLSRGTIVSAFEQLTQEGYLEGSVGSGTYVSKSLPQEPLNAERAGDSVETLAQRRNLSPYARQVKPFFHLDPRAPRSFRPHLPAMDLFPIGQWAQIAARRIRSYTVTQMVGCDAMGYGPLREAIANYLRTARGVRCEAHQVVIVSGTQEALDIISRLYLNANDRVAMEDPGYPGAARVFESHGAQVCPIPVDEDGMAFTPALLRGARLAYVTPAHQFPTGVAMSLSRRLDLLEWARTNHALVFEDDYDSEYRYSGRPIPALQGLDRHGVVIHAASFSKVLFPSLRLGYFVVPPDMVDQVAAAKGVTMRHAPLLEQLVLAEFIAEGHFARHIRRMRDVYSERLGILAENARSHLSGLLDLSTIEAGLQTIGWLRPGLAEADACAAAQARGIEVTPLGRYTRGPVRRNGLMLGFAAIDANEIRRGTIELAMALEGAQRRLAVA</sequence>
<dbReference type="InterPro" id="IPR015421">
    <property type="entry name" value="PyrdxlP-dep_Trfase_major"/>
</dbReference>
<dbReference type="SUPFAM" id="SSF46785">
    <property type="entry name" value="Winged helix' DNA-binding domain"/>
    <property type="match status" value="1"/>
</dbReference>
<dbReference type="PRINTS" id="PR00035">
    <property type="entry name" value="HTHGNTR"/>
</dbReference>
<evidence type="ECO:0000256" key="2">
    <source>
        <dbReference type="ARBA" id="ARBA00022898"/>
    </source>
</evidence>
<evidence type="ECO:0000313" key="8">
    <source>
        <dbReference type="Proteomes" id="UP001064632"/>
    </source>
</evidence>
<dbReference type="InterPro" id="IPR036388">
    <property type="entry name" value="WH-like_DNA-bd_sf"/>
</dbReference>
<dbReference type="InterPro" id="IPR000524">
    <property type="entry name" value="Tscrpt_reg_HTH_GntR"/>
</dbReference>
<feature type="domain" description="HTH gntR-type" evidence="6">
    <location>
        <begin position="23"/>
        <end position="91"/>
    </location>
</feature>
<name>A0ABY6B966_9GAMM</name>
<dbReference type="CDD" id="cd07377">
    <property type="entry name" value="WHTH_GntR"/>
    <property type="match status" value="1"/>
</dbReference>
<evidence type="ECO:0000256" key="4">
    <source>
        <dbReference type="ARBA" id="ARBA00023125"/>
    </source>
</evidence>
<dbReference type="Pfam" id="PF00155">
    <property type="entry name" value="Aminotran_1_2"/>
    <property type="match status" value="1"/>
</dbReference>
<dbReference type="PROSITE" id="PS50949">
    <property type="entry name" value="HTH_GNTR"/>
    <property type="match status" value="1"/>
</dbReference>
<dbReference type="Gene3D" id="3.40.640.10">
    <property type="entry name" value="Type I PLP-dependent aspartate aminotransferase-like (Major domain)"/>
    <property type="match status" value="1"/>
</dbReference>
<evidence type="ECO:0000256" key="5">
    <source>
        <dbReference type="ARBA" id="ARBA00023163"/>
    </source>
</evidence>
<protein>
    <submittedName>
        <fullName evidence="7">PLP-dependent aminotransferase family protein</fullName>
    </submittedName>
</protein>
<keyword evidence="2" id="KW-0663">Pyridoxal phosphate</keyword>
<keyword evidence="4" id="KW-0238">DNA-binding</keyword>
<dbReference type="InterPro" id="IPR036390">
    <property type="entry name" value="WH_DNA-bd_sf"/>
</dbReference>
<dbReference type="EMBL" id="CP104694">
    <property type="protein sequence ID" value="UXI66544.1"/>
    <property type="molecule type" value="Genomic_DNA"/>
</dbReference>
<keyword evidence="5" id="KW-0804">Transcription</keyword>
<dbReference type="PANTHER" id="PTHR46577">
    <property type="entry name" value="HTH-TYPE TRANSCRIPTIONAL REGULATORY PROTEIN GABR"/>
    <property type="match status" value="1"/>
</dbReference>
<dbReference type="Proteomes" id="UP001064632">
    <property type="component" value="Chromosome"/>
</dbReference>
<dbReference type="SUPFAM" id="SSF53383">
    <property type="entry name" value="PLP-dependent transferases"/>
    <property type="match status" value="1"/>
</dbReference>
<dbReference type="CDD" id="cd00609">
    <property type="entry name" value="AAT_like"/>
    <property type="match status" value="1"/>
</dbReference>
<keyword evidence="3" id="KW-0805">Transcription regulation</keyword>
<evidence type="ECO:0000256" key="1">
    <source>
        <dbReference type="ARBA" id="ARBA00005384"/>
    </source>
</evidence>
<accession>A0ABY6B966</accession>
<dbReference type="RefSeq" id="WP_261693528.1">
    <property type="nucleotide sequence ID" value="NZ_CP104694.1"/>
</dbReference>
<dbReference type="PANTHER" id="PTHR46577:SF1">
    <property type="entry name" value="HTH-TYPE TRANSCRIPTIONAL REGULATORY PROTEIN GABR"/>
    <property type="match status" value="1"/>
</dbReference>
<keyword evidence="8" id="KW-1185">Reference proteome</keyword>